<dbReference type="Proteomes" id="UP000886335">
    <property type="component" value="Unassembled WGS sequence"/>
</dbReference>
<dbReference type="InterPro" id="IPR048502">
    <property type="entry name" value="NamZ_N"/>
</dbReference>
<accession>A0A831SRC2</accession>
<dbReference type="Pfam" id="PF07075">
    <property type="entry name" value="NamZ_N"/>
    <property type="match status" value="1"/>
</dbReference>
<evidence type="ECO:0000313" key="3">
    <source>
        <dbReference type="EMBL" id="HED30840.1"/>
    </source>
</evidence>
<dbReference type="InterPro" id="IPR008302">
    <property type="entry name" value="NamZ"/>
</dbReference>
<organism evidence="3">
    <name type="scientific">Prosthecochloris aestuarii</name>
    <dbReference type="NCBI Taxonomy" id="1102"/>
    <lineage>
        <taxon>Bacteria</taxon>
        <taxon>Pseudomonadati</taxon>
        <taxon>Chlorobiota</taxon>
        <taxon>Chlorobiia</taxon>
        <taxon>Chlorobiales</taxon>
        <taxon>Chlorobiaceae</taxon>
        <taxon>Prosthecochloris</taxon>
    </lineage>
</organism>
<dbReference type="PANTHER" id="PTHR42915:SF1">
    <property type="entry name" value="PEPTIDOGLYCAN BETA-N-ACETYLMURAMIDASE NAMZ"/>
    <property type="match status" value="1"/>
</dbReference>
<dbReference type="InterPro" id="IPR048503">
    <property type="entry name" value="NamZ_C"/>
</dbReference>
<name>A0A831SRC2_PROAE</name>
<dbReference type="PIRSF" id="PIRSF016719">
    <property type="entry name" value="UCP016719"/>
    <property type="match status" value="1"/>
</dbReference>
<evidence type="ECO:0000259" key="2">
    <source>
        <dbReference type="Pfam" id="PF20732"/>
    </source>
</evidence>
<dbReference type="PANTHER" id="PTHR42915">
    <property type="entry name" value="HYPOTHETICAL 460 KDA PROTEIN IN FEUA-SIGW INTERGENIC REGION [PRECURSOR]"/>
    <property type="match status" value="1"/>
</dbReference>
<protein>
    <submittedName>
        <fullName evidence="3">DUF1343 domain-containing protein</fullName>
    </submittedName>
</protein>
<dbReference type="Gene3D" id="3.40.50.12170">
    <property type="entry name" value="Uncharacterised protein PF07075, DUF1343"/>
    <property type="match status" value="1"/>
</dbReference>
<comment type="caution">
    <text evidence="3">The sequence shown here is derived from an EMBL/GenBank/DDBJ whole genome shotgun (WGS) entry which is preliminary data.</text>
</comment>
<evidence type="ECO:0000259" key="1">
    <source>
        <dbReference type="Pfam" id="PF07075"/>
    </source>
</evidence>
<dbReference type="EMBL" id="DSBW01000087">
    <property type="protein sequence ID" value="HED30840.1"/>
    <property type="molecule type" value="Genomic_DNA"/>
</dbReference>
<dbReference type="Pfam" id="PF20732">
    <property type="entry name" value="NamZ_C"/>
    <property type="match status" value="1"/>
</dbReference>
<sequence>MAVVTGLDRLTENPDMLKGRSVALIANQTSVTSGFRYAWNELPARGIRLERVFSPEHGLFSTEQDQVAVIQQPETACEIISLYGSSAGSLLPAQELLEDIDTVLFDIQDIGTRYYTYVNTLALFMEQLDGTGKELIVLDRPNPLGGIRVEGPLPDPAYRSFVGVLPVPVRHAMTAGELAHLYRDYKKLDIDLHVIPMLGWQRSMDFTATGLPWIPPSPNMPTPQTALVYPGMCLFEGLNCSEARGTTTPFLQFGAPFIDPFLLADHHALSYARGITFRPTFFRPSFHKYTGDICGGLYLHVTNPALFDSFLTGIALTSALHDIYPGKLIFFDEVYEFNDTYPAFDLLCGSPDLRNMICGECPMDEIIRSWKNDEAEFIPLKETYHIY</sequence>
<dbReference type="GO" id="GO:0033922">
    <property type="term" value="F:peptidoglycan beta-N-acetylmuramidase activity"/>
    <property type="evidence" value="ECO:0007669"/>
    <property type="project" value="InterPro"/>
</dbReference>
<reference evidence="3" key="1">
    <citation type="journal article" date="2020" name="mSystems">
        <title>Genome- and Community-Level Interaction Insights into Carbon Utilization and Element Cycling Functions of Hydrothermarchaeota in Hydrothermal Sediment.</title>
        <authorList>
            <person name="Zhou Z."/>
            <person name="Liu Y."/>
            <person name="Xu W."/>
            <person name="Pan J."/>
            <person name="Luo Z.H."/>
            <person name="Li M."/>
        </authorList>
    </citation>
    <scope>NUCLEOTIDE SEQUENCE [LARGE SCALE GENOMIC DNA]</scope>
    <source>
        <strain evidence="3">SpSt-1181</strain>
    </source>
</reference>
<gene>
    <name evidence="3" type="ORF">ENN50_03975</name>
</gene>
<proteinExistence type="predicted"/>
<feature type="domain" description="Peptidoglycan beta-N-acetylmuramidase NamZ C-terminal" evidence="2">
    <location>
        <begin position="227"/>
        <end position="387"/>
    </location>
</feature>
<dbReference type="Gene3D" id="3.90.1150.140">
    <property type="match status" value="1"/>
</dbReference>
<feature type="domain" description="Peptidoglycan beta-N-acetylmuramidase NamZ N-terminal" evidence="1">
    <location>
        <begin position="22"/>
        <end position="223"/>
    </location>
</feature>
<dbReference type="AlphaFoldDB" id="A0A831SRC2"/>